<dbReference type="SUPFAM" id="SSF74650">
    <property type="entry name" value="Galactose mutarotase-like"/>
    <property type="match status" value="1"/>
</dbReference>
<dbReference type="InterPro" id="IPR010325">
    <property type="entry name" value="Rhamnogal_lyase"/>
</dbReference>
<dbReference type="Gene3D" id="2.70.98.10">
    <property type="match status" value="1"/>
</dbReference>
<dbReference type="GO" id="GO:0005975">
    <property type="term" value="P:carbohydrate metabolic process"/>
    <property type="evidence" value="ECO:0007669"/>
    <property type="project" value="InterPro"/>
</dbReference>
<dbReference type="GO" id="GO:0003824">
    <property type="term" value="F:catalytic activity"/>
    <property type="evidence" value="ECO:0007669"/>
    <property type="project" value="InterPro"/>
</dbReference>
<sequence length="274" mass="31237">MSTRGVQLHIRDRYVVMDNGMVQVTLSNPDGIVTGIRYNGVDNLLEVLNKESNRGYWDLVWSAPGSKGIFDVISGTSFRVIVHNENQVELSFTRMWDPSLEGKFVPLNIDKRFIMLRGSSGFYSYAIYEHLKDWPDFDLGETRITFKLRKDRFHYMAVADDRQRYMPLPEDRSSGRAQILAYPEAVLLVNPSNPEHKGEVDDKYQYSRDNKDIKVHGWISSNPPVGFWQITPSDEFRSGGPLKQSLTSHVGPTTLAVIINGHCEHFCSIHACVL</sequence>
<dbReference type="InterPro" id="IPR011013">
    <property type="entry name" value="Gal_mutarotase_sf_dom"/>
</dbReference>
<accession>A0A833X9L3</accession>
<proteinExistence type="predicted"/>
<dbReference type="CDD" id="cd10320">
    <property type="entry name" value="RGL4_N"/>
    <property type="match status" value="1"/>
</dbReference>
<dbReference type="Proteomes" id="UP000619265">
    <property type="component" value="Unassembled WGS sequence"/>
</dbReference>
<dbReference type="Gramene" id="Jr11_21630_p1">
    <property type="protein sequence ID" value="cds.Jr11_21630_p1"/>
    <property type="gene ID" value="Jr11_21630"/>
</dbReference>
<evidence type="ECO:0008006" key="3">
    <source>
        <dbReference type="Google" id="ProtNLM"/>
    </source>
</evidence>
<dbReference type="Pfam" id="PF06045">
    <property type="entry name" value="Rhamnogal_lyase"/>
    <property type="match status" value="1"/>
</dbReference>
<gene>
    <name evidence="1" type="ORF">F2P56_025473</name>
</gene>
<reference evidence="1" key="1">
    <citation type="submission" date="2015-10" db="EMBL/GenBank/DDBJ databases">
        <authorList>
            <person name="Martinez-Garcia P.J."/>
            <person name="Crepeau M.W."/>
            <person name="Puiu D."/>
            <person name="Gonzalez-Ibeas D."/>
            <person name="Whalen J."/>
            <person name="Stevens K."/>
            <person name="Paul R."/>
            <person name="Butterfield T."/>
            <person name="Britton M."/>
            <person name="Reagan R."/>
            <person name="Chakraborty S."/>
            <person name="Walawage S.L."/>
            <person name="Vasquez-Gross H.A."/>
            <person name="Cardeno C."/>
            <person name="Famula R."/>
            <person name="Pratt K."/>
            <person name="Kuruganti S."/>
            <person name="Aradhya M.K."/>
            <person name="Leslie C.A."/>
            <person name="Dandekar A.M."/>
            <person name="Salzberg S.L."/>
            <person name="Wegrzyn J.L."/>
            <person name="Langley C.H."/>
            <person name="Neale D.B."/>
        </authorList>
    </citation>
    <scope>NUCLEOTIDE SEQUENCE</scope>
    <source>
        <tissue evidence="1">Leaves</tissue>
    </source>
</reference>
<name>A0A833X9L3_JUGRE</name>
<reference evidence="1" key="2">
    <citation type="submission" date="2020-03" db="EMBL/GenBank/DDBJ databases">
        <title>Walnut 2.0.</title>
        <authorList>
            <person name="Marrano A."/>
            <person name="Britton M."/>
            <person name="Zimin A.V."/>
            <person name="Zaini P.A."/>
            <person name="Workman R."/>
            <person name="Puiu D."/>
            <person name="Bianco L."/>
            <person name="Allen B.J."/>
            <person name="Troggio M."/>
            <person name="Leslie C.A."/>
            <person name="Timp W."/>
            <person name="Dendekar A."/>
            <person name="Salzberg S.L."/>
            <person name="Neale D.B."/>
        </authorList>
    </citation>
    <scope>NUCLEOTIDE SEQUENCE</scope>
    <source>
        <tissue evidence="1">Leaves</tissue>
    </source>
</reference>
<evidence type="ECO:0000313" key="1">
    <source>
        <dbReference type="EMBL" id="KAF5455950.1"/>
    </source>
</evidence>
<protein>
    <recommendedName>
        <fullName evidence="3">Rhamnogalacturonate lyase B</fullName>
    </recommendedName>
</protein>
<dbReference type="AlphaFoldDB" id="A0A833X9L3"/>
<dbReference type="PANTHER" id="PTHR32018">
    <property type="entry name" value="RHAMNOGALACTURONATE LYASE FAMILY PROTEIN"/>
    <property type="match status" value="1"/>
</dbReference>
<dbReference type="InterPro" id="IPR051850">
    <property type="entry name" value="Polysacch_Lyase_4"/>
</dbReference>
<dbReference type="GO" id="GO:0030246">
    <property type="term" value="F:carbohydrate binding"/>
    <property type="evidence" value="ECO:0007669"/>
    <property type="project" value="InterPro"/>
</dbReference>
<dbReference type="PANTHER" id="PTHR32018:SF8">
    <property type="entry name" value="RHAMNOGALACTURONAN ENDOLYASE"/>
    <property type="match status" value="1"/>
</dbReference>
<organism evidence="1 2">
    <name type="scientific">Juglans regia</name>
    <name type="common">English walnut</name>
    <dbReference type="NCBI Taxonomy" id="51240"/>
    <lineage>
        <taxon>Eukaryota</taxon>
        <taxon>Viridiplantae</taxon>
        <taxon>Streptophyta</taxon>
        <taxon>Embryophyta</taxon>
        <taxon>Tracheophyta</taxon>
        <taxon>Spermatophyta</taxon>
        <taxon>Magnoliopsida</taxon>
        <taxon>eudicotyledons</taxon>
        <taxon>Gunneridae</taxon>
        <taxon>Pentapetalae</taxon>
        <taxon>rosids</taxon>
        <taxon>fabids</taxon>
        <taxon>Fagales</taxon>
        <taxon>Juglandaceae</taxon>
        <taxon>Juglans</taxon>
    </lineage>
</organism>
<dbReference type="EMBL" id="LIHL02000011">
    <property type="protein sequence ID" value="KAF5455950.1"/>
    <property type="molecule type" value="Genomic_DNA"/>
</dbReference>
<evidence type="ECO:0000313" key="2">
    <source>
        <dbReference type="Proteomes" id="UP000619265"/>
    </source>
</evidence>
<comment type="caution">
    <text evidence="1">The sequence shown here is derived from an EMBL/GenBank/DDBJ whole genome shotgun (WGS) entry which is preliminary data.</text>
</comment>
<dbReference type="InterPro" id="IPR014718">
    <property type="entry name" value="GH-type_carb-bd"/>
</dbReference>